<dbReference type="Proteomes" id="UP000192610">
    <property type="component" value="Unassembled WGS sequence"/>
</dbReference>
<dbReference type="SUPFAM" id="SSF63829">
    <property type="entry name" value="Calcium-dependent phosphotriesterase"/>
    <property type="match status" value="1"/>
</dbReference>
<keyword evidence="2" id="KW-1185">Reference proteome</keyword>
<gene>
    <name evidence="1" type="ORF">A4H97_31855</name>
</gene>
<evidence type="ECO:0000313" key="2">
    <source>
        <dbReference type="Proteomes" id="UP000192610"/>
    </source>
</evidence>
<reference evidence="2" key="1">
    <citation type="submission" date="2016-04" db="EMBL/GenBank/DDBJ databases">
        <authorList>
            <person name="Chen L."/>
            <person name="Zhuang W."/>
            <person name="Wang G."/>
        </authorList>
    </citation>
    <scope>NUCLEOTIDE SEQUENCE [LARGE SCALE GENOMIC DNA]</scope>
    <source>
        <strain evidence="2">17621</strain>
    </source>
</reference>
<organism evidence="1 2">
    <name type="scientific">Niastella yeongjuensis</name>
    <dbReference type="NCBI Taxonomy" id="354355"/>
    <lineage>
        <taxon>Bacteria</taxon>
        <taxon>Pseudomonadati</taxon>
        <taxon>Bacteroidota</taxon>
        <taxon>Chitinophagia</taxon>
        <taxon>Chitinophagales</taxon>
        <taxon>Chitinophagaceae</taxon>
        <taxon>Niastella</taxon>
    </lineage>
</organism>
<proteinExistence type="predicted"/>
<protein>
    <submittedName>
        <fullName evidence="1">Uncharacterized protein</fullName>
    </submittedName>
</protein>
<dbReference type="AlphaFoldDB" id="A0A1V9EIN8"/>
<evidence type="ECO:0000313" key="1">
    <source>
        <dbReference type="EMBL" id="OQP46018.1"/>
    </source>
</evidence>
<sequence>MTMNPKDGSESLVASVGKSRITSVVYVPASNEVMGVADNEKLVRVNVATKQVTTVTIALPPVRDVLISDLVVDKNNNLYGIRDDWSGPQQILTLVKIDPATGNNTDVKAFVSAETWYEPVYIPATNEIVGITNSGKKLLRLNLTTKDTVGVDLPGSTEIPCRELIVDNKSNLFAYKNNFFSINNGDVTELVKVNAVTGQETLLKVLPAGGEQDVNLLFVPQWNEFIGIWDQSSINRINATTFNITPVTIKAGPYNYIDIISN</sequence>
<accession>A0A1V9EIN8</accession>
<dbReference type="EMBL" id="LVXG01000026">
    <property type="protein sequence ID" value="OQP46018.1"/>
    <property type="molecule type" value="Genomic_DNA"/>
</dbReference>
<comment type="caution">
    <text evidence="1">The sequence shown here is derived from an EMBL/GenBank/DDBJ whole genome shotgun (WGS) entry which is preliminary data.</text>
</comment>
<name>A0A1V9EIN8_9BACT</name>